<keyword evidence="3" id="KW-1185">Reference proteome</keyword>
<reference evidence="2 3" key="1">
    <citation type="submission" date="2019-11" db="EMBL/GenBank/DDBJ databases">
        <title>Novel species isolated from a subtropical stream in China.</title>
        <authorList>
            <person name="Lu H."/>
        </authorList>
    </citation>
    <scope>NUCLEOTIDE SEQUENCE [LARGE SCALE GENOMIC DNA]</scope>
    <source>
        <strain evidence="2 3">FT26W</strain>
    </source>
</reference>
<dbReference type="Proteomes" id="UP000439986">
    <property type="component" value="Unassembled WGS sequence"/>
</dbReference>
<accession>A0A844CYB7</accession>
<proteinExistence type="predicted"/>
<dbReference type="NCBIfam" id="TIGR00778">
    <property type="entry name" value="ahpD_dom"/>
    <property type="match status" value="1"/>
</dbReference>
<dbReference type="EMBL" id="WKJL01000010">
    <property type="protein sequence ID" value="MRW85433.1"/>
    <property type="molecule type" value="Genomic_DNA"/>
</dbReference>
<dbReference type="Gene3D" id="1.20.1290.10">
    <property type="entry name" value="AhpD-like"/>
    <property type="match status" value="1"/>
</dbReference>
<comment type="caution">
    <text evidence="2">The sequence shown here is derived from an EMBL/GenBank/DDBJ whole genome shotgun (WGS) entry which is preliminary data.</text>
</comment>
<evidence type="ECO:0000313" key="2">
    <source>
        <dbReference type="EMBL" id="MRW85433.1"/>
    </source>
</evidence>
<dbReference type="SUPFAM" id="SSF69118">
    <property type="entry name" value="AhpD-like"/>
    <property type="match status" value="1"/>
</dbReference>
<dbReference type="PANTHER" id="PTHR34846:SF10">
    <property type="entry name" value="CYTOPLASMIC PROTEIN"/>
    <property type="match status" value="1"/>
</dbReference>
<dbReference type="InterPro" id="IPR029032">
    <property type="entry name" value="AhpD-like"/>
</dbReference>
<evidence type="ECO:0000259" key="1">
    <source>
        <dbReference type="Pfam" id="PF02627"/>
    </source>
</evidence>
<dbReference type="InterPro" id="IPR003779">
    <property type="entry name" value="CMD-like"/>
</dbReference>
<sequence>MKPRIDYQQASPEAMQALIAFELAVLRRDLDPRLLQLVKLRASQINGCAYCIDIELAEARRAGESQARIDLLSVWRDCPLFEPRECAVLAWTEALTRMDDRAAIAGAEADMRVFFDEPAIADWRLAIASINCWNRMGVGFRKPLSQ</sequence>
<feature type="domain" description="Carboxymuconolactone decarboxylase-like" evidence="1">
    <location>
        <begin position="12"/>
        <end position="94"/>
    </location>
</feature>
<dbReference type="RefSeq" id="WP_154358508.1">
    <property type="nucleotide sequence ID" value="NZ_WKJL01000010.1"/>
</dbReference>
<gene>
    <name evidence="2" type="ORF">GJ698_15210</name>
</gene>
<evidence type="ECO:0000313" key="3">
    <source>
        <dbReference type="Proteomes" id="UP000439986"/>
    </source>
</evidence>
<dbReference type="Pfam" id="PF02627">
    <property type="entry name" value="CMD"/>
    <property type="match status" value="1"/>
</dbReference>
<dbReference type="GO" id="GO:0051920">
    <property type="term" value="F:peroxiredoxin activity"/>
    <property type="evidence" value="ECO:0007669"/>
    <property type="project" value="InterPro"/>
</dbReference>
<name>A0A844CYB7_9BURK</name>
<organism evidence="2 3">
    <name type="scientific">Duganella aquatilis</name>
    <dbReference type="NCBI Taxonomy" id="2666082"/>
    <lineage>
        <taxon>Bacteria</taxon>
        <taxon>Pseudomonadati</taxon>
        <taxon>Pseudomonadota</taxon>
        <taxon>Betaproteobacteria</taxon>
        <taxon>Burkholderiales</taxon>
        <taxon>Oxalobacteraceae</taxon>
        <taxon>Telluria group</taxon>
        <taxon>Duganella</taxon>
    </lineage>
</organism>
<protein>
    <submittedName>
        <fullName evidence="2">Carboxymuconolactone decarboxylase family protein</fullName>
    </submittedName>
</protein>
<dbReference type="InterPro" id="IPR004675">
    <property type="entry name" value="AhpD_core"/>
</dbReference>
<dbReference type="AlphaFoldDB" id="A0A844CYB7"/>
<dbReference type="PANTHER" id="PTHR34846">
    <property type="entry name" value="4-CARBOXYMUCONOLACTONE DECARBOXYLASE FAMILY PROTEIN (AFU_ORTHOLOGUE AFUA_6G11590)"/>
    <property type="match status" value="1"/>
</dbReference>